<dbReference type="Proteomes" id="UP000271573">
    <property type="component" value="Chromosome"/>
</dbReference>
<organism evidence="1 2">
    <name type="scientific">Nocardioides baekrokdamisoli</name>
    <dbReference type="NCBI Taxonomy" id="1804624"/>
    <lineage>
        <taxon>Bacteria</taxon>
        <taxon>Bacillati</taxon>
        <taxon>Actinomycetota</taxon>
        <taxon>Actinomycetes</taxon>
        <taxon>Propionibacteriales</taxon>
        <taxon>Nocardioidaceae</taxon>
        <taxon>Nocardioides</taxon>
    </lineage>
</organism>
<evidence type="ECO:0000313" key="2">
    <source>
        <dbReference type="Proteomes" id="UP000271573"/>
    </source>
</evidence>
<proteinExistence type="predicted"/>
<evidence type="ECO:0000313" key="1">
    <source>
        <dbReference type="EMBL" id="BBH17729.1"/>
    </source>
</evidence>
<name>A0A3G9J3Y7_9ACTN</name>
<dbReference type="AlphaFoldDB" id="A0A3G9J3Y7"/>
<sequence length="351" mass="38692">MAEPTGVQIARKAFREPFESIGWKPRAAGWFTKDLGRGWTGVVCVTHSNTGNPAIVDVSLNIDLRHDDVEQQAANFVSIRSDYKARTILRQLHQLCPKDALPASRLNAHNAPEVAAAILAAFIRYGQPWLEDVAADDTLALDLTSRAVGGSTMHVVRYVLFGEALGGADERYQRLLRVRDYIMTSRLGWTRETTVNAFETLAEGTGIELPERAQAERPVTELEMYRPILASAEVIAADLRAYGEPAAAAWILVCSNDDLARVCAVASWLIYNGPTAKDGSSMFLATALSLAAIYIHEAAPRDLKRARRVRIEEVPSGTPQRFPSSHGYTAVAQNYPVRDDARAYWARAQSR</sequence>
<dbReference type="KEGG" id="nbe:Back2_20160"/>
<dbReference type="OrthoDB" id="5192758at2"/>
<dbReference type="EMBL" id="AP019307">
    <property type="protein sequence ID" value="BBH17729.1"/>
    <property type="molecule type" value="Genomic_DNA"/>
</dbReference>
<gene>
    <name evidence="1" type="ORF">Back2_20160</name>
</gene>
<dbReference type="RefSeq" id="WP_125569106.1">
    <property type="nucleotide sequence ID" value="NZ_AP019307.1"/>
</dbReference>
<accession>A0A3G9J3Y7</accession>
<protein>
    <submittedName>
        <fullName evidence="1">Uncharacterized protein</fullName>
    </submittedName>
</protein>
<keyword evidence="2" id="KW-1185">Reference proteome</keyword>
<reference evidence="1 2" key="1">
    <citation type="submission" date="2018-11" db="EMBL/GenBank/DDBJ databases">
        <title>Complete genome sequence of Nocardioides baekrokdamisoli strain KCTC 39748.</title>
        <authorList>
            <person name="Kang S.W."/>
            <person name="Lee K.C."/>
            <person name="Kim K.K."/>
            <person name="Kim J.S."/>
            <person name="Kim D.S."/>
            <person name="Ko S.H."/>
            <person name="Yang S.H."/>
            <person name="Shin Y.K."/>
            <person name="Lee J.S."/>
        </authorList>
    </citation>
    <scope>NUCLEOTIDE SEQUENCE [LARGE SCALE GENOMIC DNA]</scope>
    <source>
        <strain evidence="1 2">KCTC 39748</strain>
    </source>
</reference>